<organism evidence="1 2">
    <name type="scientific">Selenomonas ruminantium subsp. lactilytica (strain NBRC 103574 / TAM6421)</name>
    <dbReference type="NCBI Taxonomy" id="927704"/>
    <lineage>
        <taxon>Bacteria</taxon>
        <taxon>Bacillati</taxon>
        <taxon>Bacillota</taxon>
        <taxon>Negativicutes</taxon>
        <taxon>Selenomonadales</taxon>
        <taxon>Selenomonadaceae</taxon>
        <taxon>Selenomonas</taxon>
    </lineage>
</organism>
<dbReference type="KEGG" id="sri:SELR_18460"/>
<dbReference type="OrthoDB" id="1665841at2"/>
<sequence length="229" mass="26808">MLARAERVKEVEGGFLYFLPCQNHKDFVRNTATQAVMELRDPRQITREQQKKAYVLIGWIAKWWGYLPQDATKEILKEMFMGYQDTTLQETFSLGDCSVEEARLFISYLIDFCLLHGVDTGVPLNEMAEDIDRYVWACTMNHVCACCGKKAEIHHWTAVGMGRNRKEIVHLGMKVIPLCREHHTEAHTIGKEEFLKKYILTTVEVDEQIAESWNLNRKKRTRRKKEQKK</sequence>
<dbReference type="Proteomes" id="UP000007887">
    <property type="component" value="Chromosome"/>
</dbReference>
<protein>
    <submittedName>
        <fullName evidence="1">Putative phage protein</fullName>
    </submittedName>
</protein>
<dbReference type="PATRIC" id="fig|927704.6.peg.1921"/>
<proteinExistence type="predicted"/>
<evidence type="ECO:0000313" key="1">
    <source>
        <dbReference type="EMBL" id="BAL83554.1"/>
    </source>
</evidence>
<dbReference type="RefSeq" id="WP_014424985.1">
    <property type="nucleotide sequence ID" value="NC_017068.1"/>
</dbReference>
<dbReference type="InterPro" id="IPR041242">
    <property type="entry name" value="HNHc_6"/>
</dbReference>
<evidence type="ECO:0000313" key="2">
    <source>
        <dbReference type="Proteomes" id="UP000007887"/>
    </source>
</evidence>
<dbReference type="AlphaFoldDB" id="I0GS17"/>
<accession>I0GS17</accession>
<dbReference type="HOGENOM" id="CLU_085718_0_0_9"/>
<name>I0GS17_SELRL</name>
<dbReference type="Pfam" id="PF16784">
    <property type="entry name" value="HNHc_6"/>
    <property type="match status" value="1"/>
</dbReference>
<dbReference type="EMBL" id="AP012292">
    <property type="protein sequence ID" value="BAL83554.1"/>
    <property type="molecule type" value="Genomic_DNA"/>
</dbReference>
<reference evidence="1 2" key="1">
    <citation type="submission" date="2011-10" db="EMBL/GenBank/DDBJ databases">
        <title>Whole genome sequence of Selenomonas ruminantium subsp. lactilytica TAM6421.</title>
        <authorList>
            <person name="Oguchi A."/>
            <person name="Ankai A."/>
            <person name="Kaneko J."/>
            <person name="Yamada-Narita S."/>
            <person name="Fukui S."/>
            <person name="Takahashi M."/>
            <person name="Onodera T."/>
            <person name="Kojima S."/>
            <person name="Fushimi T."/>
            <person name="Abe N."/>
            <person name="Kamio Y."/>
            <person name="Yamazaki S."/>
            <person name="Fujita N."/>
        </authorList>
    </citation>
    <scope>NUCLEOTIDE SEQUENCE [LARGE SCALE GENOMIC DNA]</scope>
    <source>
        <strain evidence="2">NBRC 103574 / TAM6421</strain>
    </source>
</reference>
<gene>
    <name evidence="1" type="ordered locus">SELR_18460</name>
</gene>